<gene>
    <name evidence="2" type="ORF">PDMSB3_2692</name>
</gene>
<reference evidence="2 3" key="1">
    <citation type="submission" date="2019-08" db="EMBL/GenBank/DDBJ databases">
        <authorList>
            <person name="Herpell B J."/>
        </authorList>
    </citation>
    <scope>NUCLEOTIDE SEQUENCE [LARGE SCALE GENOMIC DNA]</scope>
    <source>
        <strain evidence="3">Msb3</strain>
    </source>
</reference>
<dbReference type="Pfam" id="PF21882">
    <property type="entry name" value="Gp53-like_C"/>
    <property type="match status" value="1"/>
</dbReference>
<dbReference type="InterPro" id="IPR054075">
    <property type="entry name" value="Gp53-like_C"/>
</dbReference>
<evidence type="ECO:0000313" key="3">
    <source>
        <dbReference type="Proteomes" id="UP000325811"/>
    </source>
</evidence>
<protein>
    <recommendedName>
        <fullName evidence="1">Putative tail fiber protein gp53-like C-terminal domain-containing protein</fullName>
    </recommendedName>
</protein>
<dbReference type="Proteomes" id="UP000325811">
    <property type="component" value="Chromosome I"/>
</dbReference>
<dbReference type="Gene3D" id="2.60.40.3940">
    <property type="match status" value="1"/>
</dbReference>
<sequence>MTIQNDFLAFATGGGANVLSQDDYAALSAVLTGYQSGVASSAALNKTWRQSSLMANVLAQLIVAKTGQPVIDDGTTATLLSNLASAMSVGSYAVDVGAVNAYAITLNPAPSEYLDGMVFGMRATHANSDASTINVNGLGPIGISGNTGALQGGEIVAQGNYLFRFNAVAGTAVIIGQGGGALQVSAAIKSQQAVQLGQFGASLSSIGYVKIPNPNGPPLIIEWFPISNVGSTTTTGTFPLAFPNNCFAALLTGLQGSGGAQAYAVLNSKTLSAYTWNGFTAPSGSAPYLAPGSGAVQGFGLAIGI</sequence>
<accession>A0A5Q4YVP5</accession>
<feature type="domain" description="Putative tail fiber protein gp53-like C-terminal" evidence="1">
    <location>
        <begin position="215"/>
        <end position="290"/>
    </location>
</feature>
<dbReference type="KEGG" id="pdio:PDMSB3_2692"/>
<organism evidence="2 3">
    <name type="scientific">Paraburkholderia dioscoreae</name>
    <dbReference type="NCBI Taxonomy" id="2604047"/>
    <lineage>
        <taxon>Bacteria</taxon>
        <taxon>Pseudomonadati</taxon>
        <taxon>Pseudomonadota</taxon>
        <taxon>Betaproteobacteria</taxon>
        <taxon>Burkholderiales</taxon>
        <taxon>Burkholderiaceae</taxon>
        <taxon>Paraburkholderia</taxon>
    </lineage>
</organism>
<dbReference type="RefSeq" id="WP_165186341.1">
    <property type="nucleotide sequence ID" value="NZ_LR699553.1"/>
</dbReference>
<keyword evidence="3" id="KW-1185">Reference proteome</keyword>
<name>A0A5Q4YVP5_9BURK</name>
<proteinExistence type="predicted"/>
<dbReference type="EMBL" id="LR699553">
    <property type="protein sequence ID" value="VVD29148.1"/>
    <property type="molecule type" value="Genomic_DNA"/>
</dbReference>
<evidence type="ECO:0000259" key="1">
    <source>
        <dbReference type="Pfam" id="PF21882"/>
    </source>
</evidence>
<evidence type="ECO:0000313" key="2">
    <source>
        <dbReference type="EMBL" id="VVD29148.1"/>
    </source>
</evidence>
<dbReference type="AlphaFoldDB" id="A0A5Q4YVP5"/>